<keyword evidence="2" id="KW-1185">Reference proteome</keyword>
<comment type="caution">
    <text evidence="1">The sequence shown here is derived from an EMBL/GenBank/DDBJ whole genome shotgun (WGS) entry which is preliminary data.</text>
</comment>
<protein>
    <submittedName>
        <fullName evidence="1">Isocitrate lyase/phosphoenolpyruvate mutase family protein</fullName>
    </submittedName>
</protein>
<name>A0A850EVT9_9BACL</name>
<dbReference type="PANTHER" id="PTHR42905">
    <property type="entry name" value="PHOSPHOENOLPYRUVATE CARBOXYLASE"/>
    <property type="match status" value="1"/>
</dbReference>
<dbReference type="Pfam" id="PF13714">
    <property type="entry name" value="PEP_mutase"/>
    <property type="match status" value="1"/>
</dbReference>
<dbReference type="RefSeq" id="WP_175373415.1">
    <property type="nucleotide sequence ID" value="NZ_JABWCS010000217.1"/>
</dbReference>
<dbReference type="InterPro" id="IPR040442">
    <property type="entry name" value="Pyrv_kinase-like_dom_sf"/>
</dbReference>
<gene>
    <name evidence="1" type="ORF">HPT30_21720</name>
</gene>
<accession>A0A850EVT9</accession>
<evidence type="ECO:0000313" key="1">
    <source>
        <dbReference type="EMBL" id="NUU62972.1"/>
    </source>
</evidence>
<keyword evidence="1" id="KW-0456">Lyase</keyword>
<evidence type="ECO:0000313" key="2">
    <source>
        <dbReference type="Proteomes" id="UP000564806"/>
    </source>
</evidence>
<dbReference type="Gene3D" id="3.20.20.60">
    <property type="entry name" value="Phosphoenolpyruvate-binding domains"/>
    <property type="match status" value="1"/>
</dbReference>
<dbReference type="InterPro" id="IPR039556">
    <property type="entry name" value="ICL/PEPM"/>
</dbReference>
<proteinExistence type="predicted"/>
<dbReference type="SUPFAM" id="SSF51621">
    <property type="entry name" value="Phosphoenolpyruvate/pyruvate domain"/>
    <property type="match status" value="1"/>
</dbReference>
<sequence>MNTQHEQALQFHQLHNTKGDPLVLINIWDAGSAQAVQAIGAKAIATGSWSVAASHGYEDGEALPFPLVLENLKRIKDKVDLPVTIDIEGGYGLSPDDVKVNVGLVIEKGAVGINLEDQRIGEEGLYTTSEQCLRIAAARAAGQQAGLPLFINARTDIFFQTAAGQHASCIEQTLSRAHAYAEAGADGIFVPGLSDARLIETLCSHSPLPVNIMVTSHTPSLRQLAELGVARISYGPLPYLEAMNALKEVGLAALSLHN</sequence>
<dbReference type="InterPro" id="IPR015813">
    <property type="entry name" value="Pyrv/PenolPyrv_kinase-like_dom"/>
</dbReference>
<dbReference type="GO" id="GO:0016829">
    <property type="term" value="F:lyase activity"/>
    <property type="evidence" value="ECO:0007669"/>
    <property type="project" value="UniProtKB-KW"/>
</dbReference>
<dbReference type="EMBL" id="JABWCS010000217">
    <property type="protein sequence ID" value="NUU62972.1"/>
    <property type="molecule type" value="Genomic_DNA"/>
</dbReference>
<dbReference type="AlphaFoldDB" id="A0A850EVT9"/>
<organism evidence="1 2">
    <name type="scientific">Paenibacillus agri</name>
    <dbReference type="NCBI Taxonomy" id="2744309"/>
    <lineage>
        <taxon>Bacteria</taxon>
        <taxon>Bacillati</taxon>
        <taxon>Bacillota</taxon>
        <taxon>Bacilli</taxon>
        <taxon>Bacillales</taxon>
        <taxon>Paenibacillaceae</taxon>
        <taxon>Paenibacillus</taxon>
    </lineage>
</organism>
<dbReference type="CDD" id="cd00377">
    <property type="entry name" value="ICL_PEPM"/>
    <property type="match status" value="1"/>
</dbReference>
<dbReference type="Proteomes" id="UP000564806">
    <property type="component" value="Unassembled WGS sequence"/>
</dbReference>
<keyword evidence="1" id="KW-0670">Pyruvate</keyword>
<dbReference type="PANTHER" id="PTHR42905:SF16">
    <property type="entry name" value="CARBOXYPHOSPHONOENOLPYRUVATE PHOSPHONOMUTASE-LIKE PROTEIN (AFU_ORTHOLOGUE AFUA_5G07230)"/>
    <property type="match status" value="1"/>
</dbReference>
<reference evidence="1" key="1">
    <citation type="submission" date="2020-06" db="EMBL/GenBank/DDBJ databases">
        <title>Paenibacillus sp. nov., isolated from soil.</title>
        <authorList>
            <person name="Seo Y.L."/>
        </authorList>
    </citation>
    <scope>NUCLEOTIDE SEQUENCE [LARGE SCALE GENOMIC DNA]</scope>
    <source>
        <strain evidence="1">JW14</strain>
    </source>
</reference>